<organism evidence="2 3">
    <name type="scientific">Thioclava kandeliae</name>
    <dbReference type="NCBI Taxonomy" id="3070818"/>
    <lineage>
        <taxon>Bacteria</taxon>
        <taxon>Pseudomonadati</taxon>
        <taxon>Pseudomonadota</taxon>
        <taxon>Alphaproteobacteria</taxon>
        <taxon>Rhodobacterales</taxon>
        <taxon>Paracoccaceae</taxon>
        <taxon>Thioclava</taxon>
    </lineage>
</organism>
<keyword evidence="3" id="KW-1185">Reference proteome</keyword>
<feature type="region of interest" description="Disordered" evidence="1">
    <location>
        <begin position="15"/>
        <end position="66"/>
    </location>
</feature>
<accession>A0ABV1SBZ5</accession>
<dbReference type="EMBL" id="JAYWLC010000001">
    <property type="protein sequence ID" value="MER5170426.1"/>
    <property type="molecule type" value="Genomic_DNA"/>
</dbReference>
<dbReference type="RefSeq" id="WP_350934318.1">
    <property type="nucleotide sequence ID" value="NZ_JAYWLC010000001.1"/>
</dbReference>
<evidence type="ECO:0000313" key="2">
    <source>
        <dbReference type="EMBL" id="MER5170426.1"/>
    </source>
</evidence>
<proteinExistence type="predicted"/>
<dbReference type="Proteomes" id="UP001438953">
    <property type="component" value="Unassembled WGS sequence"/>
</dbReference>
<evidence type="ECO:0000256" key="1">
    <source>
        <dbReference type="SAM" id="MobiDB-lite"/>
    </source>
</evidence>
<reference evidence="2 3" key="2">
    <citation type="submission" date="2024-06" db="EMBL/GenBank/DDBJ databases">
        <title>Thioclava kandeliae sp. nov. from a rhizosphere soil sample of Kandelia candel in a mangrove.</title>
        <authorList>
            <person name="Mu T."/>
        </authorList>
    </citation>
    <scope>NUCLEOTIDE SEQUENCE [LARGE SCALE GENOMIC DNA]</scope>
    <source>
        <strain evidence="2 3">CPCC 100088</strain>
    </source>
</reference>
<evidence type="ECO:0000313" key="3">
    <source>
        <dbReference type="Proteomes" id="UP001438953"/>
    </source>
</evidence>
<sequence length="170" mass="17329">MSSLPKVAPATTVEAMVGASSTNSGQGANVDTQSGQSGSGRAEALAKTVAARDTLSDSLSEEDVETNVADNEILSLPAGPSPAFRVSLLEQQAARVRASTFPSQSSAEMETGFGAAYSSLTHELFQTETGWSVSVDPSVDVVSGPADRVGGASPHAAERATAMTVLDVTR</sequence>
<feature type="compositionally biased region" description="Polar residues" evidence="1">
    <location>
        <begin position="19"/>
        <end position="36"/>
    </location>
</feature>
<gene>
    <name evidence="2" type="ORF">VSX56_01450</name>
</gene>
<reference evidence="2 3" key="1">
    <citation type="submission" date="2024-01" db="EMBL/GenBank/DDBJ databases">
        <authorList>
            <person name="Deng Y."/>
            <person name="Su J."/>
        </authorList>
    </citation>
    <scope>NUCLEOTIDE SEQUENCE [LARGE SCALE GENOMIC DNA]</scope>
    <source>
        <strain evidence="2 3">CPCC 100088</strain>
    </source>
</reference>
<name>A0ABV1SBZ5_9RHOB</name>
<comment type="caution">
    <text evidence="2">The sequence shown here is derived from an EMBL/GenBank/DDBJ whole genome shotgun (WGS) entry which is preliminary data.</text>
</comment>
<protein>
    <submittedName>
        <fullName evidence="2">Uncharacterized protein</fullName>
    </submittedName>
</protein>